<keyword evidence="1" id="KW-0472">Membrane</keyword>
<accession>A0ABN0RH70</accession>
<evidence type="ECO:0000256" key="1">
    <source>
        <dbReference type="SAM" id="Phobius"/>
    </source>
</evidence>
<keyword evidence="3" id="KW-1185">Reference proteome</keyword>
<evidence type="ECO:0000313" key="2">
    <source>
        <dbReference type="EMBL" id="EUJ33180.1"/>
    </source>
</evidence>
<sequence length="160" mass="17627">MYGKLRFLQLFFERHAKLKINRIKGDQMNRQTEFILAIIGASFNMIVALIAAFFTGVNLLPLIFSMGLGDASGEILAFLILVLIGAVIFIFLVASSIFGMIAAFKLKAGTSRLKTIAIIFIVVGGIQIASIHGILYLIVGIMLLSKKQQNVLPEREEELI</sequence>
<protein>
    <recommendedName>
        <fullName evidence="4">DUF4064 domain-containing protein</fullName>
    </recommendedName>
</protein>
<dbReference type="EMBL" id="AODF01000007">
    <property type="protein sequence ID" value="EUJ33180.1"/>
    <property type="molecule type" value="Genomic_DNA"/>
</dbReference>
<evidence type="ECO:0008006" key="4">
    <source>
        <dbReference type="Google" id="ProtNLM"/>
    </source>
</evidence>
<reference evidence="2 3" key="1">
    <citation type="journal article" date="2014" name="Int. J. Syst. Evol. Microbiol.">
        <title>Listeria floridensis sp. nov., Listeria aquatica sp. nov., Listeria cornellensis sp. nov., Listeria riparia sp. nov. and Listeria grandensis sp. nov., from agricultural and natural environments.</title>
        <authorList>
            <person name="den Bakker H.C."/>
            <person name="Warchocki S."/>
            <person name="Wright E.M."/>
            <person name="Allred A.F."/>
            <person name="Ahlstrom C."/>
            <person name="Manuel C.S."/>
            <person name="Stasiewicz M.J."/>
            <person name="Burrell A."/>
            <person name="Roof S."/>
            <person name="Strawn L."/>
            <person name="Fortes E.D."/>
            <person name="Nightingale K.K."/>
            <person name="Kephart D."/>
            <person name="Wiedmann M."/>
        </authorList>
    </citation>
    <scope>NUCLEOTIDE SEQUENCE [LARGE SCALE GENOMIC DNA]</scope>
    <source>
        <strain evidence="2 3">FSL S10-1187</strain>
    </source>
</reference>
<proteinExistence type="predicted"/>
<feature type="transmembrane region" description="Helical" evidence="1">
    <location>
        <begin position="34"/>
        <end position="55"/>
    </location>
</feature>
<comment type="caution">
    <text evidence="2">The sequence shown here is derived from an EMBL/GenBank/DDBJ whole genome shotgun (WGS) entry which is preliminary data.</text>
</comment>
<evidence type="ECO:0000313" key="3">
    <source>
        <dbReference type="Proteomes" id="UP000019249"/>
    </source>
</evidence>
<organism evidence="2 3">
    <name type="scientific">Listeria floridensis FSL S10-1187</name>
    <dbReference type="NCBI Taxonomy" id="1265817"/>
    <lineage>
        <taxon>Bacteria</taxon>
        <taxon>Bacillati</taxon>
        <taxon>Bacillota</taxon>
        <taxon>Bacilli</taxon>
        <taxon>Bacillales</taxon>
        <taxon>Listeriaceae</taxon>
        <taxon>Listeria</taxon>
    </lineage>
</organism>
<feature type="transmembrane region" description="Helical" evidence="1">
    <location>
        <begin position="75"/>
        <end position="104"/>
    </location>
</feature>
<keyword evidence="1" id="KW-1133">Transmembrane helix</keyword>
<gene>
    <name evidence="2" type="ORF">MFLO_04575</name>
</gene>
<dbReference type="Proteomes" id="UP000019249">
    <property type="component" value="Unassembled WGS sequence"/>
</dbReference>
<name>A0ABN0RH70_9LIST</name>
<feature type="transmembrane region" description="Helical" evidence="1">
    <location>
        <begin position="116"/>
        <end position="144"/>
    </location>
</feature>
<keyword evidence="1" id="KW-0812">Transmembrane</keyword>
<dbReference type="RefSeq" id="WP_051993506.1">
    <property type="nucleotide sequence ID" value="NZ_AODF01000007.1"/>
</dbReference>